<name>U5VN73_9ACTN</name>
<gene>
    <name evidence="1" type="ORF">AFR_00670</name>
</gene>
<keyword evidence="2" id="KW-1185">Reference proteome</keyword>
<evidence type="ECO:0000313" key="1">
    <source>
        <dbReference type="EMBL" id="AGZ38423.1"/>
    </source>
</evidence>
<dbReference type="KEGG" id="afs:AFR_00670"/>
<evidence type="ECO:0000313" key="2">
    <source>
        <dbReference type="Proteomes" id="UP000017746"/>
    </source>
</evidence>
<reference evidence="1 2" key="1">
    <citation type="journal article" date="2014" name="J. Biotechnol.">
        <title>Complete genome sequence of the actinobacterium Actinoplanes friuliensis HAG 010964, producer of the lipopeptide antibiotic friulimycin.</title>
        <authorList>
            <person name="Ruckert C."/>
            <person name="Szczepanowski R."/>
            <person name="Albersmeier A."/>
            <person name="Goesmann A."/>
            <person name="Fischer N."/>
            <person name="Steinkamper A."/>
            <person name="Puhler A."/>
            <person name="Biener R."/>
            <person name="Schwartz D."/>
            <person name="Kalinowski J."/>
        </authorList>
    </citation>
    <scope>NUCLEOTIDE SEQUENCE [LARGE SCALE GENOMIC DNA]</scope>
    <source>
        <strain evidence="1 2">DSM 7358</strain>
    </source>
</reference>
<dbReference type="HOGENOM" id="CLU_2679338_0_0_11"/>
<proteinExistence type="predicted"/>
<sequence length="74" mass="7302">MSGTAGAGRGVELVVSGPVRCSGTGRPSPWPVAGRCGGWDHGESDVAVVPCSALLTGAVAPSEVVGETWADPVK</sequence>
<dbReference type="Proteomes" id="UP000017746">
    <property type="component" value="Chromosome"/>
</dbReference>
<dbReference type="AlphaFoldDB" id="U5VN73"/>
<dbReference type="EMBL" id="CP006272">
    <property type="protein sequence ID" value="AGZ38423.1"/>
    <property type="molecule type" value="Genomic_DNA"/>
</dbReference>
<protein>
    <submittedName>
        <fullName evidence="1">Uncharacterized protein</fullName>
    </submittedName>
</protein>
<accession>U5VN73</accession>
<organism evidence="1 2">
    <name type="scientific">Actinoplanes friuliensis DSM 7358</name>
    <dbReference type="NCBI Taxonomy" id="1246995"/>
    <lineage>
        <taxon>Bacteria</taxon>
        <taxon>Bacillati</taxon>
        <taxon>Actinomycetota</taxon>
        <taxon>Actinomycetes</taxon>
        <taxon>Micromonosporales</taxon>
        <taxon>Micromonosporaceae</taxon>
        <taxon>Actinoplanes</taxon>
    </lineage>
</organism>